<dbReference type="InterPro" id="IPR020539">
    <property type="entry name" value="RNase_P_CS"/>
</dbReference>
<dbReference type="NCBIfam" id="TIGR00188">
    <property type="entry name" value="rnpA"/>
    <property type="match status" value="1"/>
</dbReference>
<name>A0AB73LN93_9LEPT</name>
<dbReference type="EC" id="3.1.26.5" evidence="7"/>
<evidence type="ECO:0000256" key="2">
    <source>
        <dbReference type="ARBA" id="ARBA00022694"/>
    </source>
</evidence>
<dbReference type="SUPFAM" id="SSF54211">
    <property type="entry name" value="Ribosomal protein S5 domain 2-like"/>
    <property type="match status" value="1"/>
</dbReference>
<dbReference type="InterPro" id="IPR014721">
    <property type="entry name" value="Ribsml_uS5_D2-typ_fold_subgr"/>
</dbReference>
<dbReference type="GO" id="GO:0042781">
    <property type="term" value="F:3'-tRNA processing endoribonuclease activity"/>
    <property type="evidence" value="ECO:0007669"/>
    <property type="project" value="TreeGrafter"/>
</dbReference>
<evidence type="ECO:0000313" key="8">
    <source>
        <dbReference type="EMBL" id="ONF93538.1"/>
    </source>
</evidence>
<evidence type="ECO:0000256" key="1">
    <source>
        <dbReference type="ARBA" id="ARBA00002663"/>
    </source>
</evidence>
<comment type="function">
    <text evidence="1">RNaseP catalyzes the removal of the 5'-leader sequence from pre-tRNA to produce the mature 5'-terminus. It can also cleave other RNA substrates such as 4.5S RNA. The protein component plays an auxiliary but essential role in vivo by binding to the 5'-leader sequence and broadening the substrate specificity of the ribozyme.</text>
</comment>
<keyword evidence="6" id="KW-0694">RNA-binding</keyword>
<dbReference type="PANTHER" id="PTHR33992">
    <property type="entry name" value="RIBONUCLEASE P PROTEIN COMPONENT"/>
    <property type="match status" value="1"/>
</dbReference>
<proteinExistence type="predicted"/>
<dbReference type="Gene3D" id="3.30.230.10">
    <property type="match status" value="1"/>
</dbReference>
<comment type="caution">
    <text evidence="8">The sequence shown here is derived from an EMBL/GenBank/DDBJ whole genome shotgun (WGS) entry which is preliminary data.</text>
</comment>
<dbReference type="GO" id="GO:0000049">
    <property type="term" value="F:tRNA binding"/>
    <property type="evidence" value="ECO:0007669"/>
    <property type="project" value="InterPro"/>
</dbReference>
<dbReference type="PANTHER" id="PTHR33992:SF1">
    <property type="entry name" value="RIBONUCLEASE P PROTEIN COMPONENT"/>
    <property type="match status" value="1"/>
</dbReference>
<sequence>MEETLKSRKEIQSLFKIGKRISHFPIVLVYLPNPLSKNRFVYCTERGIKTAVQRNRIKRKLRAVIREEEKNFPNGFDIAILAKREILDLDHEKLVKVLVSLINRIR</sequence>
<evidence type="ECO:0000256" key="3">
    <source>
        <dbReference type="ARBA" id="ARBA00022722"/>
    </source>
</evidence>
<dbReference type="PROSITE" id="PS00648">
    <property type="entry name" value="RIBONUCLEASE_P"/>
    <property type="match status" value="1"/>
</dbReference>
<dbReference type="AlphaFoldDB" id="A0AB73LN93"/>
<evidence type="ECO:0000256" key="7">
    <source>
        <dbReference type="NCBIfam" id="TIGR00188"/>
    </source>
</evidence>
<dbReference type="Proteomes" id="UP000189337">
    <property type="component" value="Unassembled WGS sequence"/>
</dbReference>
<dbReference type="RefSeq" id="WP_075917860.1">
    <property type="nucleotide sequence ID" value="NZ_JASEXE010000001.1"/>
</dbReference>
<dbReference type="InterPro" id="IPR000100">
    <property type="entry name" value="RNase_P"/>
</dbReference>
<evidence type="ECO:0000313" key="9">
    <source>
        <dbReference type="Proteomes" id="UP000189337"/>
    </source>
</evidence>
<protein>
    <recommendedName>
        <fullName evidence="7">Ribonuclease P protein component</fullName>
        <ecNumber evidence="7">3.1.26.5</ecNumber>
    </recommendedName>
</protein>
<keyword evidence="4" id="KW-0255">Endonuclease</keyword>
<keyword evidence="5" id="KW-0378">Hydrolase</keyword>
<dbReference type="Pfam" id="PF00825">
    <property type="entry name" value="Ribonuclease_P"/>
    <property type="match status" value="1"/>
</dbReference>
<organism evidence="8 9">
    <name type="scientific">Leptospira santarosai</name>
    <dbReference type="NCBI Taxonomy" id="28183"/>
    <lineage>
        <taxon>Bacteria</taxon>
        <taxon>Pseudomonadati</taxon>
        <taxon>Spirochaetota</taxon>
        <taxon>Spirochaetia</taxon>
        <taxon>Leptospirales</taxon>
        <taxon>Leptospiraceae</taxon>
        <taxon>Leptospira</taxon>
    </lineage>
</organism>
<dbReference type="GO" id="GO:0004526">
    <property type="term" value="F:ribonuclease P activity"/>
    <property type="evidence" value="ECO:0007669"/>
    <property type="project" value="UniProtKB-UniRule"/>
</dbReference>
<keyword evidence="2" id="KW-0819">tRNA processing</keyword>
<dbReference type="EMBL" id="MTSU01000005">
    <property type="protein sequence ID" value="ONF93538.1"/>
    <property type="molecule type" value="Genomic_DNA"/>
</dbReference>
<keyword evidence="3" id="KW-0540">Nuclease</keyword>
<evidence type="ECO:0000256" key="4">
    <source>
        <dbReference type="ARBA" id="ARBA00022759"/>
    </source>
</evidence>
<accession>A0AB73LN93</accession>
<gene>
    <name evidence="8" type="ORF">BWD14_07355</name>
</gene>
<reference evidence="8 9" key="1">
    <citation type="submission" date="2017-01" db="EMBL/GenBank/DDBJ databases">
        <title>Comparative genomic analysis of Brazilian Leptospira santarosai.</title>
        <authorList>
            <person name="Moreno L.Z."/>
            <person name="Miraglia F."/>
            <person name="Kremer F.S."/>
            <person name="Eslabao M.R."/>
            <person name="Lilenbaum W."/>
            <person name="Dellagostin O.A."/>
            <person name="Moreno A.M."/>
        </authorList>
    </citation>
    <scope>NUCLEOTIDE SEQUENCE [LARGE SCALE GENOMIC DNA]</scope>
    <source>
        <strain evidence="8 9">M52/8-19</strain>
    </source>
</reference>
<dbReference type="InterPro" id="IPR020568">
    <property type="entry name" value="Ribosomal_Su5_D2-typ_SF"/>
</dbReference>
<evidence type="ECO:0000256" key="5">
    <source>
        <dbReference type="ARBA" id="ARBA00022801"/>
    </source>
</evidence>
<dbReference type="GO" id="GO:0030677">
    <property type="term" value="C:ribonuclease P complex"/>
    <property type="evidence" value="ECO:0007669"/>
    <property type="project" value="TreeGrafter"/>
</dbReference>
<evidence type="ECO:0000256" key="6">
    <source>
        <dbReference type="ARBA" id="ARBA00022884"/>
    </source>
</evidence>